<feature type="transmembrane region" description="Helical" evidence="6">
    <location>
        <begin position="83"/>
        <end position="103"/>
    </location>
</feature>
<feature type="domain" description="VTT" evidence="7">
    <location>
        <begin position="63"/>
        <end position="180"/>
    </location>
</feature>
<comment type="similarity">
    <text evidence="6">Belongs to the TVP38/TMEM64 family.</text>
</comment>
<protein>
    <recommendedName>
        <fullName evidence="6">TVP38/TMEM64 family membrane protein</fullName>
    </recommendedName>
</protein>
<gene>
    <name evidence="8" type="ORF">MTBPR1_30075</name>
</gene>
<keyword evidence="3 6" id="KW-0812">Transmembrane</keyword>
<dbReference type="InterPro" id="IPR015414">
    <property type="entry name" value="TMEM64"/>
</dbReference>
<evidence type="ECO:0000313" key="8">
    <source>
        <dbReference type="EMBL" id="SCA56705.1"/>
    </source>
</evidence>
<dbReference type="GO" id="GO:0005886">
    <property type="term" value="C:plasma membrane"/>
    <property type="evidence" value="ECO:0007669"/>
    <property type="project" value="UniProtKB-SubCell"/>
</dbReference>
<proteinExistence type="inferred from homology"/>
<dbReference type="STRING" id="1867952.MTBPR1_30075"/>
<dbReference type="Pfam" id="PF09335">
    <property type="entry name" value="VTT_dom"/>
    <property type="match status" value="1"/>
</dbReference>
<accession>A0A1C3RHF3</accession>
<evidence type="ECO:0000313" key="9">
    <source>
        <dbReference type="Proteomes" id="UP000231658"/>
    </source>
</evidence>
<feature type="transmembrane region" description="Helical" evidence="6">
    <location>
        <begin position="44"/>
        <end position="76"/>
    </location>
</feature>
<keyword evidence="9" id="KW-1185">Reference proteome</keyword>
<dbReference type="OrthoDB" id="370799at2"/>
<sequence>MKNILFLISILILFGLYIYFDSTGLLETFFDTKELKNAVQELGVLGPIAIIILMTTAIVLAPLPSAPIALIAGALYGHLWGTIYILIGAELGAIIAFGLARYFGHKFLNKWIDTEVISRRFLGSQNVIMGIVFISRLLPFVSFDLVSYAAGLSSISAWRFAIATLAGIIPASFLLAHFGEEFSSFNAERIVISVLVLGCIMALPFVIKICKGRLSV</sequence>
<feature type="transmembrane region" description="Helical" evidence="6">
    <location>
        <begin position="190"/>
        <end position="210"/>
    </location>
</feature>
<dbReference type="Proteomes" id="UP000231658">
    <property type="component" value="Unassembled WGS sequence"/>
</dbReference>
<organism evidence="8 9">
    <name type="scientific">Candidatus Terasakiella magnetica</name>
    <dbReference type="NCBI Taxonomy" id="1867952"/>
    <lineage>
        <taxon>Bacteria</taxon>
        <taxon>Pseudomonadati</taxon>
        <taxon>Pseudomonadota</taxon>
        <taxon>Alphaproteobacteria</taxon>
        <taxon>Rhodospirillales</taxon>
        <taxon>Terasakiellaceae</taxon>
        <taxon>Terasakiella</taxon>
    </lineage>
</organism>
<dbReference type="PANTHER" id="PTHR12677:SF59">
    <property type="entry name" value="GOLGI APPARATUS MEMBRANE PROTEIN TVP38-RELATED"/>
    <property type="match status" value="1"/>
</dbReference>
<dbReference type="AlphaFoldDB" id="A0A1C3RHF3"/>
<evidence type="ECO:0000256" key="1">
    <source>
        <dbReference type="ARBA" id="ARBA00004651"/>
    </source>
</evidence>
<keyword evidence="5 6" id="KW-0472">Membrane</keyword>
<feature type="transmembrane region" description="Helical" evidence="6">
    <location>
        <begin position="123"/>
        <end position="146"/>
    </location>
</feature>
<evidence type="ECO:0000256" key="3">
    <source>
        <dbReference type="ARBA" id="ARBA00022692"/>
    </source>
</evidence>
<evidence type="ECO:0000256" key="6">
    <source>
        <dbReference type="RuleBase" id="RU366058"/>
    </source>
</evidence>
<feature type="transmembrane region" description="Helical" evidence="6">
    <location>
        <begin position="158"/>
        <end position="178"/>
    </location>
</feature>
<evidence type="ECO:0000256" key="4">
    <source>
        <dbReference type="ARBA" id="ARBA00022989"/>
    </source>
</evidence>
<evidence type="ECO:0000256" key="5">
    <source>
        <dbReference type="ARBA" id="ARBA00023136"/>
    </source>
</evidence>
<keyword evidence="4 6" id="KW-1133">Transmembrane helix</keyword>
<evidence type="ECO:0000256" key="2">
    <source>
        <dbReference type="ARBA" id="ARBA00022475"/>
    </source>
</evidence>
<keyword evidence="2 6" id="KW-1003">Cell membrane</keyword>
<dbReference type="PANTHER" id="PTHR12677">
    <property type="entry name" value="GOLGI APPARATUS MEMBRANE PROTEIN TVP38-RELATED"/>
    <property type="match status" value="1"/>
</dbReference>
<dbReference type="InterPro" id="IPR032816">
    <property type="entry name" value="VTT_dom"/>
</dbReference>
<evidence type="ECO:0000259" key="7">
    <source>
        <dbReference type="Pfam" id="PF09335"/>
    </source>
</evidence>
<dbReference type="RefSeq" id="WP_069188786.1">
    <property type="nucleotide sequence ID" value="NZ_FLYE01000023.1"/>
</dbReference>
<comment type="subcellular location">
    <subcellularLocation>
        <location evidence="1 6">Cell membrane</location>
        <topology evidence="1 6">Multi-pass membrane protein</topology>
    </subcellularLocation>
</comment>
<reference evidence="8 9" key="1">
    <citation type="submission" date="2016-07" db="EMBL/GenBank/DDBJ databases">
        <authorList>
            <person name="Lefevre C.T."/>
        </authorList>
    </citation>
    <scope>NUCLEOTIDE SEQUENCE [LARGE SCALE GENOMIC DNA]</scope>
    <source>
        <strain evidence="8">PR1</strain>
    </source>
</reference>
<name>A0A1C3RHF3_9PROT</name>
<dbReference type="EMBL" id="FLYE01000023">
    <property type="protein sequence ID" value="SCA56705.1"/>
    <property type="molecule type" value="Genomic_DNA"/>
</dbReference>